<keyword evidence="2" id="KW-1185">Reference proteome</keyword>
<dbReference type="Proteomes" id="UP001626550">
    <property type="component" value="Unassembled WGS sequence"/>
</dbReference>
<sequence length="149" mass="17122">MKSGNLSQCKASLNATRNNEAFIELTLEEHKLWRKCVARDGLCLFRAVCDAIYISVCNNHFDVCYPMVSMEALAFCQALVYELLYLNVFRVHPIILNDTKAVARGEATFDEFVTKYNTDALLVPIRVCKAFNENFYRNIEFDNWKSDGT</sequence>
<protein>
    <recommendedName>
        <fullName evidence="3">OTU domain-containing protein</fullName>
    </recommendedName>
</protein>
<evidence type="ECO:0000313" key="2">
    <source>
        <dbReference type="Proteomes" id="UP001626550"/>
    </source>
</evidence>
<gene>
    <name evidence="1" type="ORF">Ciccas_003216</name>
</gene>
<reference evidence="1 2" key="1">
    <citation type="submission" date="2024-11" db="EMBL/GenBank/DDBJ databases">
        <title>Adaptive evolution of stress response genes in parasites aligns with host niche diversity.</title>
        <authorList>
            <person name="Hahn C."/>
            <person name="Resl P."/>
        </authorList>
    </citation>
    <scope>NUCLEOTIDE SEQUENCE [LARGE SCALE GENOMIC DNA]</scope>
    <source>
        <strain evidence="1">EGGRZ-B1_66</strain>
        <tissue evidence="1">Body</tissue>
    </source>
</reference>
<comment type="caution">
    <text evidence="1">The sequence shown here is derived from an EMBL/GenBank/DDBJ whole genome shotgun (WGS) entry which is preliminary data.</text>
</comment>
<proteinExistence type="predicted"/>
<organism evidence="1 2">
    <name type="scientific">Cichlidogyrus casuarinus</name>
    <dbReference type="NCBI Taxonomy" id="1844966"/>
    <lineage>
        <taxon>Eukaryota</taxon>
        <taxon>Metazoa</taxon>
        <taxon>Spiralia</taxon>
        <taxon>Lophotrochozoa</taxon>
        <taxon>Platyhelminthes</taxon>
        <taxon>Monogenea</taxon>
        <taxon>Monopisthocotylea</taxon>
        <taxon>Dactylogyridea</taxon>
        <taxon>Ancyrocephalidae</taxon>
        <taxon>Cichlidogyrus</taxon>
    </lineage>
</organism>
<accession>A0ABD2QF21</accession>
<name>A0ABD2QF21_9PLAT</name>
<evidence type="ECO:0000313" key="1">
    <source>
        <dbReference type="EMBL" id="KAL3318129.1"/>
    </source>
</evidence>
<dbReference type="EMBL" id="JBJKFK010000284">
    <property type="protein sequence ID" value="KAL3318129.1"/>
    <property type="molecule type" value="Genomic_DNA"/>
</dbReference>
<evidence type="ECO:0008006" key="3">
    <source>
        <dbReference type="Google" id="ProtNLM"/>
    </source>
</evidence>
<dbReference type="AlphaFoldDB" id="A0ABD2QF21"/>